<evidence type="ECO:0000256" key="2">
    <source>
        <dbReference type="ARBA" id="ARBA00022741"/>
    </source>
</evidence>
<dbReference type="InterPro" id="IPR013986">
    <property type="entry name" value="DExx_box_DNA_helicase_dom_sf"/>
</dbReference>
<dbReference type="GO" id="GO:0043138">
    <property type="term" value="F:3'-5' DNA helicase activity"/>
    <property type="evidence" value="ECO:0007669"/>
    <property type="project" value="UniProtKB-EC"/>
</dbReference>
<dbReference type="RefSeq" id="WP_071233947.1">
    <property type="nucleotide sequence ID" value="NZ_CAXOJX010000017.1"/>
</dbReference>
<feature type="domain" description="UvrD-like helicase ATP-binding" evidence="11">
    <location>
        <begin position="195"/>
        <end position="504"/>
    </location>
</feature>
<protein>
    <recommendedName>
        <fullName evidence="8">DNA 3'-5' helicase</fullName>
        <ecNumber evidence="8">5.6.2.4</ecNumber>
    </recommendedName>
</protein>
<gene>
    <name evidence="12" type="primary">helD</name>
    <name evidence="12" type="ORF">NCTC10975_00636</name>
</gene>
<dbReference type="Proteomes" id="UP000251485">
    <property type="component" value="Unassembled WGS sequence"/>
</dbReference>
<dbReference type="Pfam" id="PF00580">
    <property type="entry name" value="UvrD-helicase"/>
    <property type="match status" value="1"/>
</dbReference>
<comment type="similarity">
    <text evidence="1">Belongs to the helicase family. UvrD subfamily.</text>
</comment>
<comment type="catalytic activity">
    <reaction evidence="7">
        <text>Couples ATP hydrolysis with the unwinding of duplex DNA by translocating in the 3'-5' direction.</text>
        <dbReference type="EC" id="5.6.2.4"/>
    </reaction>
</comment>
<evidence type="ECO:0000313" key="13">
    <source>
        <dbReference type="Proteomes" id="UP000251485"/>
    </source>
</evidence>
<dbReference type="GO" id="GO:0000725">
    <property type="term" value="P:recombinational repair"/>
    <property type="evidence" value="ECO:0007669"/>
    <property type="project" value="TreeGrafter"/>
</dbReference>
<evidence type="ECO:0000313" key="12">
    <source>
        <dbReference type="EMBL" id="SPY94300.1"/>
    </source>
</evidence>
<dbReference type="PANTHER" id="PTHR11070:SF63">
    <property type="entry name" value="DNA HELICASE IV"/>
    <property type="match status" value="1"/>
</dbReference>
<dbReference type="Pfam" id="PF13361">
    <property type="entry name" value="UvrD_C"/>
    <property type="match status" value="1"/>
</dbReference>
<dbReference type="InterPro" id="IPR014017">
    <property type="entry name" value="DNA_helicase_UvrD-like_C"/>
</dbReference>
<evidence type="ECO:0000259" key="11">
    <source>
        <dbReference type="PROSITE" id="PS51198"/>
    </source>
</evidence>
<dbReference type="Gene3D" id="1.10.10.160">
    <property type="match status" value="1"/>
</dbReference>
<organism evidence="12 13">
    <name type="scientific">Proteus mirabilis</name>
    <dbReference type="NCBI Taxonomy" id="584"/>
    <lineage>
        <taxon>Bacteria</taxon>
        <taxon>Pseudomonadati</taxon>
        <taxon>Pseudomonadota</taxon>
        <taxon>Gammaproteobacteria</taxon>
        <taxon>Enterobacterales</taxon>
        <taxon>Morganellaceae</taxon>
        <taxon>Proteus</taxon>
    </lineage>
</organism>
<evidence type="ECO:0000256" key="4">
    <source>
        <dbReference type="ARBA" id="ARBA00022806"/>
    </source>
</evidence>
<dbReference type="EC" id="5.6.2.4" evidence="8"/>
<evidence type="ECO:0000256" key="8">
    <source>
        <dbReference type="ARBA" id="ARBA00034808"/>
    </source>
</evidence>
<dbReference type="FunFam" id="3.40.50.300:FF:000975">
    <property type="entry name" value="DNA helicase"/>
    <property type="match status" value="1"/>
</dbReference>
<proteinExistence type="inferred from homology"/>
<evidence type="ECO:0000256" key="10">
    <source>
        <dbReference type="PROSITE-ProRule" id="PRU00560"/>
    </source>
</evidence>
<dbReference type="InterPro" id="IPR000212">
    <property type="entry name" value="DNA_helicase_UvrD/REP"/>
</dbReference>
<dbReference type="EMBL" id="UAUE01000003">
    <property type="protein sequence ID" value="SPY94300.1"/>
    <property type="molecule type" value="Genomic_DNA"/>
</dbReference>
<dbReference type="InterPro" id="IPR027417">
    <property type="entry name" value="P-loop_NTPase"/>
</dbReference>
<dbReference type="Pfam" id="PF12462">
    <property type="entry name" value="Helicase_IV_N"/>
    <property type="match status" value="1"/>
</dbReference>
<evidence type="ECO:0000256" key="7">
    <source>
        <dbReference type="ARBA" id="ARBA00034617"/>
    </source>
</evidence>
<keyword evidence="5 10" id="KW-0067">ATP-binding</keyword>
<keyword evidence="2 10" id="KW-0547">Nucleotide-binding</keyword>
<dbReference type="GO" id="GO:0005829">
    <property type="term" value="C:cytosol"/>
    <property type="evidence" value="ECO:0007669"/>
    <property type="project" value="TreeGrafter"/>
</dbReference>
<name>A0A2X2DIJ6_PROMI</name>
<evidence type="ECO:0000256" key="3">
    <source>
        <dbReference type="ARBA" id="ARBA00022801"/>
    </source>
</evidence>
<keyword evidence="4 10" id="KW-0347">Helicase</keyword>
<dbReference type="CDD" id="cd18807">
    <property type="entry name" value="SF1_C_UvrD"/>
    <property type="match status" value="1"/>
</dbReference>
<reference evidence="12 13" key="1">
    <citation type="submission" date="2018-06" db="EMBL/GenBank/DDBJ databases">
        <authorList>
            <consortium name="Pathogen Informatics"/>
            <person name="Doyle S."/>
        </authorList>
    </citation>
    <scope>NUCLEOTIDE SEQUENCE [LARGE SCALE GENOMIC DNA]</scope>
    <source>
        <strain evidence="12 13">NCTC10975</strain>
    </source>
</reference>
<dbReference type="AlphaFoldDB" id="A0A2X2DIJ6"/>
<comment type="catalytic activity">
    <reaction evidence="9">
        <text>ATP + H2O = ADP + phosphate + H(+)</text>
        <dbReference type="Rhea" id="RHEA:13065"/>
        <dbReference type="ChEBI" id="CHEBI:15377"/>
        <dbReference type="ChEBI" id="CHEBI:15378"/>
        <dbReference type="ChEBI" id="CHEBI:30616"/>
        <dbReference type="ChEBI" id="CHEBI:43474"/>
        <dbReference type="ChEBI" id="CHEBI:456216"/>
        <dbReference type="EC" id="5.6.2.4"/>
    </reaction>
</comment>
<dbReference type="CDD" id="cd17932">
    <property type="entry name" value="DEXQc_UvrD"/>
    <property type="match status" value="1"/>
</dbReference>
<evidence type="ECO:0000256" key="5">
    <source>
        <dbReference type="ARBA" id="ARBA00022840"/>
    </source>
</evidence>
<accession>A0A2X2DIJ6</accession>
<evidence type="ECO:0000256" key="1">
    <source>
        <dbReference type="ARBA" id="ARBA00009922"/>
    </source>
</evidence>
<dbReference type="SUPFAM" id="SSF52540">
    <property type="entry name" value="P-loop containing nucleoside triphosphate hydrolases"/>
    <property type="match status" value="1"/>
</dbReference>
<evidence type="ECO:0000256" key="9">
    <source>
        <dbReference type="ARBA" id="ARBA00048988"/>
    </source>
</evidence>
<dbReference type="InterPro" id="IPR014016">
    <property type="entry name" value="UvrD-like_ATP-bd"/>
</dbReference>
<sequence length="683" mass="78212">MELKSTPMGQRLAQHPYNRVKLLNAGIEVSGEKHQYLIPFNELIDIFCKKGIVWGELEFLLPDNKVVRLHGTDWEETQQFYRYLYQTWQIWSQEMSEITAQVLEKQLSSIQDIIQSDKWIKQNQLAGIQQAIQESFSAIPLPLERLAQFDNCKVHYQRCLQWLQQGKALIAQENEQWITRMLTEHAEFFTTIETSPLNESQCKAVINGEDNILVLAGAGSGKTSVLVARAGWLLRRKLATSEQILLLAFGRKAAEEMNQRLSERLNADITAKTFHALALFIIQQSTKKQPKISELEINSEKRRTLLLTQWREQCQQKKAQAKGWREWLSEELAWEIPDGEFWHDKKLENQVAVRLERWISLLRMQGGSQKTMIDSVPAEYTDAFKKCLKLLAPLLKAWKTALKEENAIDFSGLLHQAINLIEKGRFVSPWKHILVDEFQDISPLRAALLNALKQQNTQTSLFAVGDDWQAIYRFSGAELLLTTAFHQSFGDGAECALDTTYRFNSTIGDVANTFIQQNPNQLAKPLNSLTKGNKKAVVLLPDDQLESLLNKMSGYVSDDETILLLARYHYLQPDLLKKAKTRWPKLKLQFMTFHASKGQQADYVIILGLQSGKDGFPAPARESIIETALLPPVEDYPDAEERRLMYVALTRAKKQVWLLFNKQQPSCFVSELKSQGVPTQKKP</sequence>
<evidence type="ECO:0000256" key="6">
    <source>
        <dbReference type="ARBA" id="ARBA00023235"/>
    </source>
</evidence>
<feature type="binding site" evidence="10">
    <location>
        <begin position="216"/>
        <end position="223"/>
    </location>
    <ligand>
        <name>ATP</name>
        <dbReference type="ChEBI" id="CHEBI:30616"/>
    </ligand>
</feature>
<dbReference type="GO" id="GO:0005524">
    <property type="term" value="F:ATP binding"/>
    <property type="evidence" value="ECO:0007669"/>
    <property type="project" value="UniProtKB-UniRule"/>
</dbReference>
<dbReference type="InterPro" id="IPR022161">
    <property type="entry name" value="Helicase_IV_N"/>
</dbReference>
<dbReference type="GO" id="GO:0016887">
    <property type="term" value="F:ATP hydrolysis activity"/>
    <property type="evidence" value="ECO:0007669"/>
    <property type="project" value="RHEA"/>
</dbReference>
<dbReference type="PANTHER" id="PTHR11070">
    <property type="entry name" value="UVRD / RECB / PCRA DNA HELICASE FAMILY MEMBER"/>
    <property type="match status" value="1"/>
</dbReference>
<dbReference type="NCBIfam" id="NF008276">
    <property type="entry name" value="PRK11054.1"/>
    <property type="match status" value="1"/>
</dbReference>
<keyword evidence="3 10" id="KW-0378">Hydrolase</keyword>
<dbReference type="PROSITE" id="PS51198">
    <property type="entry name" value="UVRD_HELICASE_ATP_BIND"/>
    <property type="match status" value="1"/>
</dbReference>
<keyword evidence="6" id="KW-0413">Isomerase</keyword>
<dbReference type="Gene3D" id="3.40.50.300">
    <property type="entry name" value="P-loop containing nucleotide triphosphate hydrolases"/>
    <property type="match status" value="2"/>
</dbReference>
<dbReference type="GO" id="GO:0003677">
    <property type="term" value="F:DNA binding"/>
    <property type="evidence" value="ECO:0007669"/>
    <property type="project" value="InterPro"/>
</dbReference>